<proteinExistence type="predicted"/>
<feature type="chain" id="PRO_5042836361" evidence="3">
    <location>
        <begin position="20"/>
        <end position="513"/>
    </location>
</feature>
<evidence type="ECO:0000313" key="5">
    <source>
        <dbReference type="Proteomes" id="UP001281096"/>
    </source>
</evidence>
<dbReference type="Proteomes" id="UP001281096">
    <property type="component" value="Unassembled WGS sequence"/>
</dbReference>
<accession>A0AAP5Y110</accession>
<comment type="caution">
    <text evidence="4">The sequence shown here is derived from an EMBL/GenBank/DDBJ whole genome shotgun (WGS) entry which is preliminary data.</text>
</comment>
<dbReference type="AlphaFoldDB" id="A0AAP5Y110"/>
<feature type="signal peptide" evidence="3">
    <location>
        <begin position="1"/>
        <end position="19"/>
    </location>
</feature>
<evidence type="ECO:0000313" key="4">
    <source>
        <dbReference type="EMBL" id="MDW2852628.1"/>
    </source>
</evidence>
<organism evidence="4 5">
    <name type="scientific">Mesomycoplasma ovipneumoniae</name>
    <dbReference type="NCBI Taxonomy" id="29562"/>
    <lineage>
        <taxon>Bacteria</taxon>
        <taxon>Bacillati</taxon>
        <taxon>Mycoplasmatota</taxon>
        <taxon>Mycoplasmoidales</taxon>
        <taxon>Metamycoplasmataceae</taxon>
        <taxon>Mesomycoplasma</taxon>
    </lineage>
</organism>
<feature type="compositionally biased region" description="Low complexity" evidence="1">
    <location>
        <begin position="239"/>
        <end position="254"/>
    </location>
</feature>
<keyword evidence="2" id="KW-0812">Transmembrane</keyword>
<gene>
    <name evidence="4" type="ORF">R7V46_01720</name>
</gene>
<feature type="region of interest" description="Disordered" evidence="1">
    <location>
        <begin position="239"/>
        <end position="258"/>
    </location>
</feature>
<feature type="transmembrane region" description="Helical" evidence="2">
    <location>
        <begin position="7"/>
        <end position="29"/>
    </location>
</feature>
<name>A0AAP5Y110_9BACT</name>
<evidence type="ECO:0000256" key="2">
    <source>
        <dbReference type="SAM" id="Phobius"/>
    </source>
</evidence>
<reference evidence="4" key="1">
    <citation type="submission" date="2023-10" db="EMBL/GenBank/DDBJ databases">
        <title>Genome sequences of Mycoplasma ovipneumoniae isolated from goats.</title>
        <authorList>
            <person name="Spergser J."/>
        </authorList>
    </citation>
    <scope>NUCLEOTIDE SEQUENCE</scope>
    <source>
        <strain evidence="4">2167_2</strain>
    </source>
</reference>
<protein>
    <submittedName>
        <fullName evidence="4">Uncharacterized protein</fullName>
    </submittedName>
</protein>
<dbReference type="RefSeq" id="WP_318043014.1">
    <property type="nucleotide sequence ID" value="NZ_JAWPET010000008.1"/>
</dbReference>
<keyword evidence="2" id="KW-1133">Transmembrane helix</keyword>
<keyword evidence="3" id="KW-0732">Signal</keyword>
<evidence type="ECO:0000256" key="3">
    <source>
        <dbReference type="SAM" id="SignalP"/>
    </source>
</evidence>
<keyword evidence="2" id="KW-0472">Membrane</keyword>
<dbReference type="EMBL" id="JAWPET010000008">
    <property type="protein sequence ID" value="MDW2852628.1"/>
    <property type="molecule type" value="Genomic_DNA"/>
</dbReference>
<evidence type="ECO:0000256" key="1">
    <source>
        <dbReference type="SAM" id="MobiDB-lite"/>
    </source>
</evidence>
<sequence length="513" mass="57759">MKKKLKFFKFITNIFAVTSLTLSVFGPLWHFQNTKSYSDFKFETRDIDLSNSKKPVNFDDLVQIVSAKNQQNSLVINANIKNAQTRLNKTSTNSDSPNVDDIQIQINQEGEVILNSASLELVNKKAELYFEEGVPKLKLEGYVFDFRELKNQTRVEKTFFQFFLPFIPFIAKAAAAVLAAFAVSAPAAVTMGTFPNVAGVGAWYGGGTSYYPSVGYSPIYPSVGYSPVSPSVGYNPVPAPANNNPVSEPANNNPITERTESSIVVDLDKLPKAKGEPSIKSIANTKTLELSIVKDRKKLRQYTGIHPAWFFNFHSKDLEPYFVISKQAIPEPAAWLLAVGSLLAQSELTKIIIKNLLPSSLNDKMHEKDRENMDKKLKSPIDFYSYNRSVMENLAIKTKYTANLLVGNKGPRNPNYNLNDDIGFTNDRFVVGKGLASDAIDWTDPKNEFDIKLDDSENKKSYIKILFPSYHVRRVRMIGKKQKGIKKEFIPREEMLNVEKVHFLYGEAIRFSN</sequence>